<evidence type="ECO:0000256" key="1">
    <source>
        <dbReference type="ARBA" id="ARBA00022801"/>
    </source>
</evidence>
<proteinExistence type="predicted"/>
<feature type="domain" description="AB hydrolase-1" evidence="2">
    <location>
        <begin position="27"/>
        <end position="259"/>
    </location>
</feature>
<protein>
    <submittedName>
        <fullName evidence="3">Alpha/beta hydrolase</fullName>
    </submittedName>
</protein>
<dbReference type="PRINTS" id="PR00111">
    <property type="entry name" value="ABHYDROLASE"/>
</dbReference>
<gene>
    <name evidence="3" type="ORF">F4V91_30475</name>
</gene>
<dbReference type="Pfam" id="PF12697">
    <property type="entry name" value="Abhydrolase_6"/>
    <property type="match status" value="1"/>
</dbReference>
<dbReference type="InterPro" id="IPR029058">
    <property type="entry name" value="AB_hydrolase_fold"/>
</dbReference>
<dbReference type="Gene3D" id="3.40.50.1820">
    <property type="entry name" value="alpha/beta hydrolase"/>
    <property type="match status" value="1"/>
</dbReference>
<reference evidence="3 4" key="1">
    <citation type="submission" date="2019-09" db="EMBL/GenBank/DDBJ databases">
        <title>Genome sequencing of Ng87 strain.</title>
        <authorList>
            <person name="Karasev E.S."/>
            <person name="Andronov E."/>
        </authorList>
    </citation>
    <scope>NUCLEOTIDE SEQUENCE [LARGE SCALE GENOMIC DNA]</scope>
    <source>
        <strain evidence="3 4">Ng87</strain>
    </source>
</reference>
<dbReference type="AlphaFoldDB" id="A0A6A1TKB1"/>
<dbReference type="PANTHER" id="PTHR43798:SF31">
    <property type="entry name" value="AB HYDROLASE SUPERFAMILY PROTEIN YCLE"/>
    <property type="match status" value="1"/>
</dbReference>
<dbReference type="EMBL" id="VZUL01000003">
    <property type="protein sequence ID" value="KAB1083780.1"/>
    <property type="molecule type" value="Genomic_DNA"/>
</dbReference>
<dbReference type="InterPro" id="IPR000073">
    <property type="entry name" value="AB_hydrolase_1"/>
</dbReference>
<organism evidence="3 4">
    <name type="scientific">Neorhizobium galegae</name>
    <name type="common">Rhizobium galegae</name>
    <dbReference type="NCBI Taxonomy" id="399"/>
    <lineage>
        <taxon>Bacteria</taxon>
        <taxon>Pseudomonadati</taxon>
        <taxon>Pseudomonadota</taxon>
        <taxon>Alphaproteobacteria</taxon>
        <taxon>Hyphomicrobiales</taxon>
        <taxon>Rhizobiaceae</taxon>
        <taxon>Rhizobium/Agrobacterium group</taxon>
        <taxon>Neorhizobium</taxon>
    </lineage>
</organism>
<name>A0A6A1TKB1_NEOGA</name>
<keyword evidence="1 3" id="KW-0378">Hydrolase</keyword>
<comment type="caution">
    <text evidence="3">The sequence shown here is derived from an EMBL/GenBank/DDBJ whole genome shotgun (WGS) entry which is preliminary data.</text>
</comment>
<evidence type="ECO:0000313" key="4">
    <source>
        <dbReference type="Proteomes" id="UP000386575"/>
    </source>
</evidence>
<accession>A0A6A1TKB1</accession>
<sequence length="295" mass="32039">MAVFDRTIDTRHGSVRISDTMTGAAPLVMIHGSGSSRHVFARQLQSHLSRNWRLIAIDLPGHGESSDARDPQSTYTVTGLADCIGEVAARLGLHRFPVFGWSLGGHVAVEMAGSGKGISGLMLCGTPPVSNGLIGMLRGFSPSFDILLASKQSFTSRDVERFQSLCFGGTTNSSFQDAIARSDGRLRAIFSRTMLRGQGIDQRRTVEQADIPIALVNGSRDPFVKLSYLSGLNIQLLFEGKAHVMEGVGHAPFWENSESFNSLLERFLQTVVAHEAKTVPADMRDRNALPKKSVL</sequence>
<evidence type="ECO:0000259" key="2">
    <source>
        <dbReference type="Pfam" id="PF12697"/>
    </source>
</evidence>
<dbReference type="GO" id="GO:0016020">
    <property type="term" value="C:membrane"/>
    <property type="evidence" value="ECO:0007669"/>
    <property type="project" value="TreeGrafter"/>
</dbReference>
<dbReference type="SUPFAM" id="SSF53474">
    <property type="entry name" value="alpha/beta-Hydrolases"/>
    <property type="match status" value="1"/>
</dbReference>
<dbReference type="InterPro" id="IPR050266">
    <property type="entry name" value="AB_hydrolase_sf"/>
</dbReference>
<dbReference type="PANTHER" id="PTHR43798">
    <property type="entry name" value="MONOACYLGLYCEROL LIPASE"/>
    <property type="match status" value="1"/>
</dbReference>
<dbReference type="RefSeq" id="WP_151046983.1">
    <property type="nucleotide sequence ID" value="NZ_VZUL01000003.1"/>
</dbReference>
<dbReference type="GO" id="GO:0016787">
    <property type="term" value="F:hydrolase activity"/>
    <property type="evidence" value="ECO:0007669"/>
    <property type="project" value="UniProtKB-KW"/>
</dbReference>
<dbReference type="Proteomes" id="UP000386575">
    <property type="component" value="Unassembled WGS sequence"/>
</dbReference>
<evidence type="ECO:0000313" key="3">
    <source>
        <dbReference type="EMBL" id="KAB1083780.1"/>
    </source>
</evidence>